<organism evidence="2 3">
    <name type="scientific">Erythrobacter westpacificensis</name>
    <dbReference type="NCBI Taxonomy" id="1055231"/>
    <lineage>
        <taxon>Bacteria</taxon>
        <taxon>Pseudomonadati</taxon>
        <taxon>Pseudomonadota</taxon>
        <taxon>Alphaproteobacteria</taxon>
        <taxon>Sphingomonadales</taxon>
        <taxon>Erythrobacteraceae</taxon>
        <taxon>Erythrobacter/Porphyrobacter group</taxon>
        <taxon>Erythrobacter</taxon>
    </lineage>
</organism>
<evidence type="ECO:0000256" key="1">
    <source>
        <dbReference type="SAM" id="SignalP"/>
    </source>
</evidence>
<dbReference type="EMBL" id="BAABHV010000021">
    <property type="protein sequence ID" value="GAA5060484.1"/>
    <property type="molecule type" value="Genomic_DNA"/>
</dbReference>
<evidence type="ECO:0000313" key="3">
    <source>
        <dbReference type="Proteomes" id="UP001500518"/>
    </source>
</evidence>
<keyword evidence="1" id="KW-0732">Signal</keyword>
<feature type="signal peptide" evidence="1">
    <location>
        <begin position="1"/>
        <end position="19"/>
    </location>
</feature>
<keyword evidence="3" id="KW-1185">Reference proteome</keyword>
<proteinExistence type="predicted"/>
<feature type="chain" id="PRO_5047202047" description="Lipoprotein" evidence="1">
    <location>
        <begin position="20"/>
        <end position="195"/>
    </location>
</feature>
<gene>
    <name evidence="2" type="ORF">GCM10023208_28920</name>
</gene>
<evidence type="ECO:0000313" key="2">
    <source>
        <dbReference type="EMBL" id="GAA5060484.1"/>
    </source>
</evidence>
<dbReference type="Proteomes" id="UP001500518">
    <property type="component" value="Unassembled WGS sequence"/>
</dbReference>
<accession>A0ABP9KNS6</accession>
<dbReference type="PROSITE" id="PS51257">
    <property type="entry name" value="PROKAR_LIPOPROTEIN"/>
    <property type="match status" value="1"/>
</dbReference>
<protein>
    <recommendedName>
        <fullName evidence="4">Lipoprotein</fullName>
    </recommendedName>
</protein>
<sequence length="195" mass="20819">MKKLAALGALILASGCASVEHEADRVVAAQAPAERVAETLVRGHKALASDGSAQVLADASTRLQDLGAKPADDGEADRAQDWLVEARKRGLETDAVPFRGRVLGPAYRSGSLAPGEASETSQLFLAGEQAEVVAIPVESTALQLEIVEDEGQRNCTPPPTAARSVCRWIPIFTSRYRIRVRNIGERPSAFYLVTN</sequence>
<evidence type="ECO:0008006" key="4">
    <source>
        <dbReference type="Google" id="ProtNLM"/>
    </source>
</evidence>
<dbReference type="RefSeq" id="WP_346033723.1">
    <property type="nucleotide sequence ID" value="NZ_BAABHV010000021.1"/>
</dbReference>
<name>A0ABP9KNS6_9SPHN</name>
<reference evidence="3" key="1">
    <citation type="journal article" date="2019" name="Int. J. Syst. Evol. Microbiol.">
        <title>The Global Catalogue of Microorganisms (GCM) 10K type strain sequencing project: providing services to taxonomists for standard genome sequencing and annotation.</title>
        <authorList>
            <consortium name="The Broad Institute Genomics Platform"/>
            <consortium name="The Broad Institute Genome Sequencing Center for Infectious Disease"/>
            <person name="Wu L."/>
            <person name="Ma J."/>
        </authorList>
    </citation>
    <scope>NUCLEOTIDE SEQUENCE [LARGE SCALE GENOMIC DNA]</scope>
    <source>
        <strain evidence="3">JCM 18014</strain>
    </source>
</reference>
<comment type="caution">
    <text evidence="2">The sequence shown here is derived from an EMBL/GenBank/DDBJ whole genome shotgun (WGS) entry which is preliminary data.</text>
</comment>